<proteinExistence type="predicted"/>
<evidence type="ECO:0000313" key="3">
    <source>
        <dbReference type="Proteomes" id="UP000789941"/>
    </source>
</evidence>
<accession>A0A5E4LRG0</accession>
<protein>
    <submittedName>
        <fullName evidence="2">Uncharacterized protein</fullName>
    </submittedName>
</protein>
<reference evidence="2 3" key="1">
    <citation type="submission" date="2019-08" db="EMBL/GenBank/DDBJ databases">
        <authorList>
            <person name="Vazquez-Campos X."/>
        </authorList>
    </citation>
    <scope>NUCLEOTIDE SEQUENCE [LARGE SCALE GENOMIC DNA]</scope>
    <source>
        <strain evidence="2">LFW-283_2</strain>
    </source>
</reference>
<feature type="compositionally biased region" description="Basic and acidic residues" evidence="1">
    <location>
        <begin position="10"/>
        <end position="35"/>
    </location>
</feature>
<comment type="caution">
    <text evidence="2">The sequence shown here is derived from an EMBL/GenBank/DDBJ whole genome shotgun (WGS) entry which is preliminary data.</text>
</comment>
<evidence type="ECO:0000256" key="1">
    <source>
        <dbReference type="SAM" id="MobiDB-lite"/>
    </source>
</evidence>
<evidence type="ECO:0000313" key="2">
    <source>
        <dbReference type="EMBL" id="VVC03437.1"/>
    </source>
</evidence>
<dbReference type="Proteomes" id="UP000789941">
    <property type="component" value="Unassembled WGS sequence"/>
</dbReference>
<sequence>MVFGQFRSTKGGEKDPEEVEKPPQGEEKSSSAEEFLKTPEAKRFVERWAKKTKEGKPIYTRRGVIALLGSIFKIPGLTSNKKVLDTSEELLSMLGGMDGLTGFLMGWKAKSEGLIKALKTAVGAK</sequence>
<gene>
    <name evidence="2" type="ORF">LFW2832_00369</name>
</gene>
<feature type="region of interest" description="Disordered" evidence="1">
    <location>
        <begin position="1"/>
        <end position="35"/>
    </location>
</feature>
<dbReference type="EMBL" id="CABMJJ010000007">
    <property type="protein sequence ID" value="VVC03437.1"/>
    <property type="molecule type" value="Genomic_DNA"/>
</dbReference>
<dbReference type="AlphaFoldDB" id="A0A5E4LRG0"/>
<organism evidence="2 3">
    <name type="scientific">Candidatus Bilamarchaeum dharawalense</name>
    <dbReference type="NCBI Taxonomy" id="2885759"/>
    <lineage>
        <taxon>Archaea</taxon>
        <taxon>Candidatus Micrarchaeota</taxon>
        <taxon>Candidatus Micrarchaeia</taxon>
        <taxon>Candidatus Anstonellales</taxon>
        <taxon>Candidatus Bilamarchaeaceae</taxon>
        <taxon>Candidatus Bilamarchaeum</taxon>
    </lineage>
</organism>
<name>A0A5E4LRG0_9ARCH</name>